<keyword evidence="3" id="KW-0472">Membrane</keyword>
<keyword evidence="3" id="KW-0812">Transmembrane</keyword>
<evidence type="ECO:0000256" key="2">
    <source>
        <dbReference type="ARBA" id="ARBA00023002"/>
    </source>
</evidence>
<evidence type="ECO:0000256" key="1">
    <source>
        <dbReference type="ARBA" id="ARBA00007118"/>
    </source>
</evidence>
<protein>
    <submittedName>
        <fullName evidence="5">Nitroreductase family protein</fullName>
    </submittedName>
</protein>
<dbReference type="Proteomes" id="UP000658278">
    <property type="component" value="Unassembled WGS sequence"/>
</dbReference>
<proteinExistence type="inferred from homology"/>
<keyword evidence="6" id="KW-1185">Reference proteome</keyword>
<dbReference type="RefSeq" id="WP_200279940.1">
    <property type="nucleotide sequence ID" value="NZ_JAENII010000009.1"/>
</dbReference>
<comment type="caution">
    <text evidence="5">The sequence shown here is derived from an EMBL/GenBank/DDBJ whole genome shotgun (WGS) entry which is preliminary data.</text>
</comment>
<feature type="transmembrane region" description="Helical" evidence="3">
    <location>
        <begin position="252"/>
        <end position="274"/>
    </location>
</feature>
<evidence type="ECO:0000256" key="3">
    <source>
        <dbReference type="SAM" id="Phobius"/>
    </source>
</evidence>
<accession>A0A934VBW5</accession>
<gene>
    <name evidence="5" type="ORF">JIN81_12325</name>
</gene>
<dbReference type="EMBL" id="JAENII010000009">
    <property type="protein sequence ID" value="MBK1827808.1"/>
    <property type="molecule type" value="Genomic_DNA"/>
</dbReference>
<dbReference type="PANTHER" id="PTHR43673">
    <property type="entry name" value="NAD(P)H NITROREDUCTASE YDGI-RELATED"/>
    <property type="match status" value="1"/>
</dbReference>
<name>A0A934VBW5_9BACT</name>
<feature type="domain" description="Nitroreductase" evidence="4">
    <location>
        <begin position="211"/>
        <end position="302"/>
    </location>
</feature>
<comment type="similarity">
    <text evidence="1">Belongs to the nitroreductase family.</text>
</comment>
<dbReference type="AlphaFoldDB" id="A0A934VBW5"/>
<dbReference type="Pfam" id="PF00881">
    <property type="entry name" value="Nitroreductase"/>
    <property type="match status" value="2"/>
</dbReference>
<sequence length="325" mass="36530">MKSFIKSVRARLRYYHECYQDAKRFIVSISPKKLGPELAVARIESDIVRQYHVIEKGLCMPDFRPGFGQDVVRGLVRSLQSLEQHPFAGVCVGGQIEAARATLREYDDRHRSIGFDVSEILRDEDRHMWANAPEREGGIRPFEPCQRVDAGAFERVVRGRASVRDFDPERIPSQDKILSCIELALRAPSVCNRQTARVHVFAGHSAQKVLSHQSGNRGFGHKVPMVLVVTSDLRYFTGTVERYQGWIDGGMFSMLLLLALQAAGLGAVALNWSVRNETDRSLRVDADLPEHERVIMLIGCGYPKEGCRVPVSARRAASDVTTWNL</sequence>
<keyword evidence="2" id="KW-0560">Oxidoreductase</keyword>
<dbReference type="InterPro" id="IPR029479">
    <property type="entry name" value="Nitroreductase"/>
</dbReference>
<evidence type="ECO:0000259" key="4">
    <source>
        <dbReference type="Pfam" id="PF00881"/>
    </source>
</evidence>
<keyword evidence="3" id="KW-1133">Transmembrane helix</keyword>
<feature type="domain" description="Nitroreductase" evidence="4">
    <location>
        <begin position="157"/>
        <end position="209"/>
    </location>
</feature>
<evidence type="ECO:0000313" key="6">
    <source>
        <dbReference type="Proteomes" id="UP000658278"/>
    </source>
</evidence>
<reference evidence="5" key="1">
    <citation type="submission" date="2021-01" db="EMBL/GenBank/DDBJ databases">
        <title>Modified the classification status of verrucomicrobia.</title>
        <authorList>
            <person name="Feng X."/>
        </authorList>
    </citation>
    <scope>NUCLEOTIDE SEQUENCE</scope>
    <source>
        <strain evidence="5">KCTC 22201</strain>
    </source>
</reference>
<dbReference type="PANTHER" id="PTHR43673:SF10">
    <property type="entry name" value="NADH DEHYDROGENASE_NAD(P)H NITROREDUCTASE XCC3605-RELATED"/>
    <property type="match status" value="1"/>
</dbReference>
<dbReference type="GO" id="GO:0016491">
    <property type="term" value="F:oxidoreductase activity"/>
    <property type="evidence" value="ECO:0007669"/>
    <property type="project" value="UniProtKB-KW"/>
</dbReference>
<organism evidence="5 6">
    <name type="scientific">Haloferula rosea</name>
    <dbReference type="NCBI Taxonomy" id="490093"/>
    <lineage>
        <taxon>Bacteria</taxon>
        <taxon>Pseudomonadati</taxon>
        <taxon>Verrucomicrobiota</taxon>
        <taxon>Verrucomicrobiia</taxon>
        <taxon>Verrucomicrobiales</taxon>
        <taxon>Verrucomicrobiaceae</taxon>
        <taxon>Haloferula</taxon>
    </lineage>
</organism>
<dbReference type="SUPFAM" id="SSF55469">
    <property type="entry name" value="FMN-dependent nitroreductase-like"/>
    <property type="match status" value="1"/>
</dbReference>
<dbReference type="InterPro" id="IPR000415">
    <property type="entry name" value="Nitroreductase-like"/>
</dbReference>
<evidence type="ECO:0000313" key="5">
    <source>
        <dbReference type="EMBL" id="MBK1827808.1"/>
    </source>
</evidence>
<dbReference type="Gene3D" id="3.40.109.10">
    <property type="entry name" value="NADH Oxidase"/>
    <property type="match status" value="1"/>
</dbReference>